<dbReference type="AlphaFoldDB" id="A0A8K0CXY3"/>
<feature type="domain" description="C2H2-type" evidence="9">
    <location>
        <begin position="247"/>
        <end position="274"/>
    </location>
</feature>
<feature type="domain" description="C2H2-type" evidence="9">
    <location>
        <begin position="340"/>
        <end position="367"/>
    </location>
</feature>
<evidence type="ECO:0000313" key="10">
    <source>
        <dbReference type="EMBL" id="KAF2895644.1"/>
    </source>
</evidence>
<evidence type="ECO:0000256" key="6">
    <source>
        <dbReference type="ARBA" id="ARBA00023242"/>
    </source>
</evidence>
<evidence type="ECO:0000256" key="8">
    <source>
        <dbReference type="SAM" id="MobiDB-lite"/>
    </source>
</evidence>
<evidence type="ECO:0000256" key="3">
    <source>
        <dbReference type="ARBA" id="ARBA00022737"/>
    </source>
</evidence>
<dbReference type="Pfam" id="PF13894">
    <property type="entry name" value="zf-C2H2_4"/>
    <property type="match status" value="1"/>
</dbReference>
<dbReference type="Gene3D" id="3.30.160.60">
    <property type="entry name" value="Classic Zinc Finger"/>
    <property type="match status" value="6"/>
</dbReference>
<evidence type="ECO:0000256" key="1">
    <source>
        <dbReference type="ARBA" id="ARBA00004123"/>
    </source>
</evidence>
<feature type="region of interest" description="Disordered" evidence="8">
    <location>
        <begin position="446"/>
        <end position="470"/>
    </location>
</feature>
<keyword evidence="2" id="KW-0479">Metal-binding</keyword>
<dbReference type="PANTHER" id="PTHR24406">
    <property type="entry name" value="TRANSCRIPTIONAL REPRESSOR CTCFL-RELATED"/>
    <property type="match status" value="1"/>
</dbReference>
<organism evidence="10 11">
    <name type="scientific">Ignelater luminosus</name>
    <name type="common">Cucubano</name>
    <name type="synonym">Pyrophorus luminosus</name>
    <dbReference type="NCBI Taxonomy" id="2038154"/>
    <lineage>
        <taxon>Eukaryota</taxon>
        <taxon>Metazoa</taxon>
        <taxon>Ecdysozoa</taxon>
        <taxon>Arthropoda</taxon>
        <taxon>Hexapoda</taxon>
        <taxon>Insecta</taxon>
        <taxon>Pterygota</taxon>
        <taxon>Neoptera</taxon>
        <taxon>Endopterygota</taxon>
        <taxon>Coleoptera</taxon>
        <taxon>Polyphaga</taxon>
        <taxon>Elateriformia</taxon>
        <taxon>Elateroidea</taxon>
        <taxon>Elateridae</taxon>
        <taxon>Agrypninae</taxon>
        <taxon>Pyrophorini</taxon>
        <taxon>Ignelater</taxon>
    </lineage>
</organism>
<evidence type="ECO:0000256" key="2">
    <source>
        <dbReference type="ARBA" id="ARBA00022723"/>
    </source>
</evidence>
<dbReference type="SMART" id="SM00355">
    <property type="entry name" value="ZnF_C2H2"/>
    <property type="match status" value="11"/>
</dbReference>
<feature type="compositionally biased region" description="Basic and acidic residues" evidence="8">
    <location>
        <begin position="446"/>
        <end position="459"/>
    </location>
</feature>
<keyword evidence="6" id="KW-0539">Nucleus</keyword>
<feature type="domain" description="C2H2-type" evidence="9">
    <location>
        <begin position="312"/>
        <end position="339"/>
    </location>
</feature>
<dbReference type="FunFam" id="3.30.160.60:FF:000446">
    <property type="entry name" value="Zinc finger protein"/>
    <property type="match status" value="1"/>
</dbReference>
<dbReference type="GO" id="GO:0030674">
    <property type="term" value="F:protein-macromolecule adaptor activity"/>
    <property type="evidence" value="ECO:0007669"/>
    <property type="project" value="UniProtKB-ARBA"/>
</dbReference>
<dbReference type="EMBL" id="VTPC01005737">
    <property type="protein sequence ID" value="KAF2895644.1"/>
    <property type="molecule type" value="Genomic_DNA"/>
</dbReference>
<dbReference type="OrthoDB" id="6077919at2759"/>
<evidence type="ECO:0000259" key="9">
    <source>
        <dbReference type="PROSITE" id="PS50157"/>
    </source>
</evidence>
<keyword evidence="5" id="KW-0862">Zinc</keyword>
<dbReference type="SUPFAM" id="SSF57667">
    <property type="entry name" value="beta-beta-alpha zinc fingers"/>
    <property type="match status" value="3"/>
</dbReference>
<feature type="domain" description="C2H2-type" evidence="9">
    <location>
        <begin position="94"/>
        <end position="117"/>
    </location>
</feature>
<dbReference type="FunFam" id="3.30.160.60:FF:000688">
    <property type="entry name" value="zinc finger protein 197 isoform X1"/>
    <property type="match status" value="1"/>
</dbReference>
<feature type="domain" description="C2H2-type" evidence="9">
    <location>
        <begin position="283"/>
        <end position="311"/>
    </location>
</feature>
<gene>
    <name evidence="10" type="ORF">ILUMI_10533</name>
</gene>
<proteinExistence type="predicted"/>
<protein>
    <recommendedName>
        <fullName evidence="9">C2H2-type domain-containing protein</fullName>
    </recommendedName>
</protein>
<evidence type="ECO:0000256" key="5">
    <source>
        <dbReference type="ARBA" id="ARBA00022833"/>
    </source>
</evidence>
<dbReference type="GO" id="GO:0005634">
    <property type="term" value="C:nucleus"/>
    <property type="evidence" value="ECO:0007669"/>
    <property type="project" value="UniProtKB-SubCell"/>
</dbReference>
<dbReference type="PROSITE" id="PS50157">
    <property type="entry name" value="ZINC_FINGER_C2H2_2"/>
    <property type="match status" value="6"/>
</dbReference>
<reference evidence="10" key="1">
    <citation type="submission" date="2019-08" db="EMBL/GenBank/DDBJ databases">
        <title>The genome of the North American firefly Photinus pyralis.</title>
        <authorList>
            <consortium name="Photinus pyralis genome working group"/>
            <person name="Fallon T.R."/>
            <person name="Sander Lower S.E."/>
            <person name="Weng J.-K."/>
        </authorList>
    </citation>
    <scope>NUCLEOTIDE SEQUENCE</scope>
    <source>
        <strain evidence="10">TRF0915ILg1</strain>
        <tissue evidence="10">Whole body</tissue>
    </source>
</reference>
<evidence type="ECO:0000313" key="11">
    <source>
        <dbReference type="Proteomes" id="UP000801492"/>
    </source>
</evidence>
<name>A0A8K0CXY3_IGNLU</name>
<sequence length="519" mass="59517">MAHKCRKCPFLCEERDDMIQHWKSEHASTETQVLIQHGNVEFGNEQKEEVSSPCNETKLKDAEKKNGVVKCNSVNNGEIKMKSILKNNDHQTVYLCSECNFAYGTTEKLKSHMITAHKLVQRPDDNVINGGIKKSGGKEKLTAAILEKRAKASKKIKCSVKGCDLRFSIDDMRLRHEKCHVEGQKKQFKCFECDSKFSIWRVCSMHMWKCHKVDLGLFTCPMCCVFKASSAARLLRHMEIHEEERPYLCSECGKTFKQSNQLRNHQVLHNKTVANIPDWAGQQQCDICKKYFANSKSLKKHVQSVHDKFKPFICNICGHKTARKAMLDLHLRQHTGEKPHKCPICDYKTGDHNSLRRHIMRHSGDTKYSCPHCSYTSIQSVSYKNHISSKHPGLGGSYFCSLCSYHTVNENAYFNHLVDHKNGLIKDNSNGDDNKEILSKVMKLVEDKSSSNEKQSKVSEEDDESENYLKTGKTIQKIDLKYKKVMKPSPTMQEHMGNCSLMSGIELSPCNEMYEWNVH</sequence>
<dbReference type="PROSITE" id="PS00028">
    <property type="entry name" value="ZINC_FINGER_C2H2_1"/>
    <property type="match status" value="5"/>
</dbReference>
<evidence type="ECO:0000256" key="7">
    <source>
        <dbReference type="PROSITE-ProRule" id="PRU00042"/>
    </source>
</evidence>
<dbReference type="FunFam" id="3.30.160.60:FF:000065">
    <property type="entry name" value="B-cell CLL/lymphoma 6, member B"/>
    <property type="match status" value="1"/>
</dbReference>
<keyword evidence="11" id="KW-1185">Reference proteome</keyword>
<keyword evidence="4 7" id="KW-0863">Zinc-finger</keyword>
<dbReference type="Proteomes" id="UP000801492">
    <property type="component" value="Unassembled WGS sequence"/>
</dbReference>
<accession>A0A8K0CXY3</accession>
<dbReference type="Pfam" id="PF00096">
    <property type="entry name" value="zf-C2H2"/>
    <property type="match status" value="1"/>
</dbReference>
<dbReference type="InterPro" id="IPR013087">
    <property type="entry name" value="Znf_C2H2_type"/>
</dbReference>
<dbReference type="InterPro" id="IPR050888">
    <property type="entry name" value="ZnF_C2H2-type_TF"/>
</dbReference>
<comment type="caution">
    <text evidence="10">The sequence shown here is derived from an EMBL/GenBank/DDBJ whole genome shotgun (WGS) entry which is preliminary data.</text>
</comment>
<evidence type="ECO:0000256" key="4">
    <source>
        <dbReference type="ARBA" id="ARBA00022771"/>
    </source>
</evidence>
<comment type="subcellular location">
    <subcellularLocation>
        <location evidence="1">Nucleus</location>
    </subcellularLocation>
</comment>
<dbReference type="InterPro" id="IPR036236">
    <property type="entry name" value="Znf_C2H2_sf"/>
</dbReference>
<feature type="domain" description="C2H2-type" evidence="9">
    <location>
        <begin position="218"/>
        <end position="246"/>
    </location>
</feature>
<keyword evidence="3" id="KW-0677">Repeat</keyword>
<dbReference type="GO" id="GO:0008270">
    <property type="term" value="F:zinc ion binding"/>
    <property type="evidence" value="ECO:0007669"/>
    <property type="project" value="UniProtKB-KW"/>
</dbReference>